<dbReference type="InterPro" id="IPR018022">
    <property type="entry name" value="IPT"/>
</dbReference>
<dbReference type="EMBL" id="LN727601">
    <property type="protein sequence ID" value="CEP12287.1"/>
    <property type="molecule type" value="Genomic_DNA"/>
</dbReference>
<comment type="similarity">
    <text evidence="1 5 7">Belongs to the IPP transferase family.</text>
</comment>
<keyword evidence="3 5" id="KW-0547">Nucleotide-binding</keyword>
<dbReference type="GO" id="GO:0005524">
    <property type="term" value="F:ATP binding"/>
    <property type="evidence" value="ECO:0007669"/>
    <property type="project" value="UniProtKB-UniRule"/>
</dbReference>
<evidence type="ECO:0000256" key="1">
    <source>
        <dbReference type="ARBA" id="ARBA00005842"/>
    </source>
</evidence>
<proteinExistence type="inferred from homology"/>
<evidence type="ECO:0000256" key="2">
    <source>
        <dbReference type="ARBA" id="ARBA00022679"/>
    </source>
</evidence>
<evidence type="ECO:0000256" key="4">
    <source>
        <dbReference type="ARBA" id="ARBA00022840"/>
    </source>
</evidence>
<keyword evidence="4 5" id="KW-0067">ATP-binding</keyword>
<dbReference type="PANTHER" id="PTHR11088:SF89">
    <property type="entry name" value="TRNA DIMETHYLALLYLTRANSFERASE"/>
    <property type="match status" value="1"/>
</dbReference>
<sequence>MAAIKKIAAVVGSSGIGKSKLAVELCKALTGQVINADALQVYKGLDIITNKMPMDEREGIKHHLMDFLEPEEEYKVTSFLKDASQKIEYISSKNELPVVVGGTNYYIQSLLWNNTTIGDQRSASCEPEDTDFEFPEFDLLETSELYNRLAQVDPVMANKWHPSDRRKILRSLRIYHQTGQPQSEIVKSQKDHYEMHGLQPRYQTLVFWIYSDPVKLNPRLDARVDQMIDTGLFDEIKDLRDRVVQGEVKMPGIELEKYQRGLWQAIGYKEFDPYFEALEGGGVEPELLEKIKLECTERMKAATRRYAKSQIKWIRNKLLPTSLNSKDNQVIVYCLDAGNLETWDKNVKEKAIEIAQAFQMGQSLPEPKSLSEIANTMLTLETQMKDTQTKILTWNKHVCETCKTEKGEPLVLNGDKEWEQHKKGRYHRKYLKHLKMEEMRKAYFASKQAPAAKEPCDIH</sequence>
<evidence type="ECO:0000256" key="3">
    <source>
        <dbReference type="ARBA" id="ARBA00022741"/>
    </source>
</evidence>
<dbReference type="EC" id="2.5.1.75" evidence="5 6"/>
<comment type="catalytic activity">
    <reaction evidence="5 6">
        <text>adenosine(37) in tRNA + dimethylallyl diphosphate = N(6)-dimethylallyladenosine(37) in tRNA + diphosphate</text>
        <dbReference type="Rhea" id="RHEA:26482"/>
        <dbReference type="Rhea" id="RHEA-COMP:10162"/>
        <dbReference type="Rhea" id="RHEA-COMP:10375"/>
        <dbReference type="ChEBI" id="CHEBI:33019"/>
        <dbReference type="ChEBI" id="CHEBI:57623"/>
        <dbReference type="ChEBI" id="CHEBI:74411"/>
        <dbReference type="ChEBI" id="CHEBI:74415"/>
        <dbReference type="EC" id="2.5.1.75"/>
    </reaction>
</comment>
<protein>
    <recommendedName>
        <fullName evidence="5 6">tRNA dimethylallyltransferase</fullName>
        <ecNumber evidence="5 6">2.5.1.75</ecNumber>
    </recommendedName>
</protein>
<gene>
    <name evidence="8" type="primary">PARPA_06221.1 scaffold 21360</name>
</gene>
<dbReference type="PIRSF" id="PIRSF039110">
    <property type="entry name" value="IPP_transferase"/>
    <property type="match status" value="1"/>
</dbReference>
<dbReference type="STRING" id="35722.A0A0B7N4G0"/>
<dbReference type="Proteomes" id="UP000054107">
    <property type="component" value="Unassembled WGS sequence"/>
</dbReference>
<dbReference type="PANTHER" id="PTHR11088">
    <property type="entry name" value="TRNA DIMETHYLALLYLTRANSFERASE"/>
    <property type="match status" value="1"/>
</dbReference>
<evidence type="ECO:0000313" key="8">
    <source>
        <dbReference type="EMBL" id="CEP12287.1"/>
    </source>
</evidence>
<evidence type="ECO:0000256" key="5">
    <source>
        <dbReference type="PIRNR" id="PIRNR039110"/>
    </source>
</evidence>
<dbReference type="Gene3D" id="3.30.160.60">
    <property type="entry name" value="Classic Zinc Finger"/>
    <property type="match status" value="1"/>
</dbReference>
<dbReference type="Gene3D" id="1.10.20.140">
    <property type="match status" value="1"/>
</dbReference>
<dbReference type="Pfam" id="PF01715">
    <property type="entry name" value="IPPT"/>
    <property type="match status" value="1"/>
</dbReference>
<keyword evidence="5" id="KW-0963">Cytoplasm</keyword>
<name>A0A0B7N4G0_9FUNG</name>
<evidence type="ECO:0000256" key="7">
    <source>
        <dbReference type="RuleBase" id="RU003785"/>
    </source>
</evidence>
<dbReference type="GO" id="GO:0006400">
    <property type="term" value="P:tRNA modification"/>
    <property type="evidence" value="ECO:0007669"/>
    <property type="project" value="TreeGrafter"/>
</dbReference>
<dbReference type="GO" id="GO:0005739">
    <property type="term" value="C:mitochondrion"/>
    <property type="evidence" value="ECO:0007669"/>
    <property type="project" value="TreeGrafter"/>
</dbReference>
<organism evidence="8 9">
    <name type="scientific">Parasitella parasitica</name>
    <dbReference type="NCBI Taxonomy" id="35722"/>
    <lineage>
        <taxon>Eukaryota</taxon>
        <taxon>Fungi</taxon>
        <taxon>Fungi incertae sedis</taxon>
        <taxon>Mucoromycota</taxon>
        <taxon>Mucoromycotina</taxon>
        <taxon>Mucoromycetes</taxon>
        <taxon>Mucorales</taxon>
        <taxon>Mucorineae</taxon>
        <taxon>Mucoraceae</taxon>
        <taxon>Parasitella</taxon>
    </lineage>
</organism>
<dbReference type="HAMAP" id="MF_00185">
    <property type="entry name" value="IPP_trans"/>
    <property type="match status" value="1"/>
</dbReference>
<keyword evidence="5 6" id="KW-0819">tRNA processing</keyword>
<reference evidence="8 9" key="1">
    <citation type="submission" date="2014-09" db="EMBL/GenBank/DDBJ databases">
        <authorList>
            <person name="Ellenberger Sabrina"/>
        </authorList>
    </citation>
    <scope>NUCLEOTIDE SEQUENCE [LARGE SCALE GENOMIC DNA]</scope>
    <source>
        <strain evidence="8 9">CBS 412.66</strain>
    </source>
</reference>
<dbReference type="NCBIfam" id="TIGR00174">
    <property type="entry name" value="miaA"/>
    <property type="match status" value="1"/>
</dbReference>
<dbReference type="InterPro" id="IPR030666">
    <property type="entry name" value="IPP_transferase_euk"/>
</dbReference>
<dbReference type="InterPro" id="IPR039657">
    <property type="entry name" value="Dimethylallyltransferase"/>
</dbReference>
<keyword evidence="2 5" id="KW-0808">Transferase</keyword>
<dbReference type="SUPFAM" id="SSF52540">
    <property type="entry name" value="P-loop containing nucleoside triphosphate hydrolases"/>
    <property type="match status" value="1"/>
</dbReference>
<evidence type="ECO:0000313" key="9">
    <source>
        <dbReference type="Proteomes" id="UP000054107"/>
    </source>
</evidence>
<dbReference type="Gene3D" id="3.40.50.300">
    <property type="entry name" value="P-loop containing nucleotide triphosphate hydrolases"/>
    <property type="match status" value="1"/>
</dbReference>
<dbReference type="OrthoDB" id="775260at2759"/>
<keyword evidence="9" id="KW-1185">Reference proteome</keyword>
<comment type="function">
    <text evidence="5">Catalyzes the transfer of a dimethylallyl group onto the adenine at position 37.</text>
</comment>
<dbReference type="GO" id="GO:0052381">
    <property type="term" value="F:tRNA dimethylallyltransferase activity"/>
    <property type="evidence" value="ECO:0007669"/>
    <property type="project" value="UniProtKB-UniRule"/>
</dbReference>
<dbReference type="AlphaFoldDB" id="A0A0B7N4G0"/>
<dbReference type="InterPro" id="IPR027417">
    <property type="entry name" value="P-loop_NTPase"/>
</dbReference>
<accession>A0A0B7N4G0</accession>
<evidence type="ECO:0000256" key="6">
    <source>
        <dbReference type="RuleBase" id="RU003783"/>
    </source>
</evidence>